<name>A7GWM0_CAMC5</name>
<gene>
    <name evidence="2" type="ORF">CCV52592_1800</name>
</gene>
<evidence type="ECO:0000259" key="1">
    <source>
        <dbReference type="Pfam" id="PF05076"/>
    </source>
</evidence>
<dbReference type="KEGG" id="ccv:CCV52592_1800"/>
<dbReference type="RefSeq" id="WP_011991833.1">
    <property type="nucleotide sequence ID" value="NC_009715.2"/>
</dbReference>
<organism evidence="2 3">
    <name type="scientific">Campylobacter curvus (strain 525.92)</name>
    <dbReference type="NCBI Taxonomy" id="360105"/>
    <lineage>
        <taxon>Bacteria</taxon>
        <taxon>Pseudomonadati</taxon>
        <taxon>Campylobacterota</taxon>
        <taxon>Epsilonproteobacteria</taxon>
        <taxon>Campylobacterales</taxon>
        <taxon>Campylobacteraceae</taxon>
        <taxon>Campylobacter</taxon>
    </lineage>
</organism>
<dbReference type="Pfam" id="PF05076">
    <property type="entry name" value="SUFU"/>
    <property type="match status" value="1"/>
</dbReference>
<feature type="domain" description="Suppressor of fused-like" evidence="1">
    <location>
        <begin position="47"/>
        <end position="226"/>
    </location>
</feature>
<dbReference type="HOGENOM" id="CLU_101399_0_0_7"/>
<dbReference type="AlphaFoldDB" id="A7GWM0"/>
<proteinExistence type="predicted"/>
<accession>A7GWM0</accession>
<dbReference type="InterPro" id="IPR020941">
    <property type="entry name" value="SUFU-like_domain"/>
</dbReference>
<dbReference type="InterPro" id="IPR007768">
    <property type="entry name" value="Suppressor_of_fused"/>
</dbReference>
<protein>
    <recommendedName>
        <fullName evidence="1">Suppressor of fused-like domain-containing protein</fullName>
    </recommendedName>
</protein>
<dbReference type="Proteomes" id="UP000006380">
    <property type="component" value="Chromosome"/>
</dbReference>
<dbReference type="EMBL" id="CP000767">
    <property type="protein sequence ID" value="EAT99886.1"/>
    <property type="molecule type" value="Genomic_DNA"/>
</dbReference>
<dbReference type="PANTHER" id="PTHR10928:SF2">
    <property type="entry name" value="SUPPRESSOR OF FUSED HOMOLOG"/>
    <property type="match status" value="1"/>
</dbReference>
<dbReference type="PANTHER" id="PTHR10928">
    <property type="entry name" value="SUPPRESSOR OF FUSED"/>
    <property type="match status" value="1"/>
</dbReference>
<dbReference type="GO" id="GO:0005737">
    <property type="term" value="C:cytoplasm"/>
    <property type="evidence" value="ECO:0007669"/>
    <property type="project" value="TreeGrafter"/>
</dbReference>
<sequence length="231" mass="26389">MTQEEYKAKFKEDDAVGWDAIDTALAKIYDKSKERHYVSTLPARIGGEDHLDGVSIFDCDEQTFHRHIISFGMSELYYEPESAGKDFSRWGFEFTMRVVPFALDRDGKNPDGSVVKNELHWVNNVMLNLARYVDKSGKWFEAYHFIPANSPIRLDTDTKLVGFAFAPDPVLGSIDTPNGKVDFLQMVGITQSELDWLLQDPKTTRVKQLINKMCADNPLLITNLTRAREYV</sequence>
<dbReference type="InterPro" id="IPR037181">
    <property type="entry name" value="SUFU_N"/>
</dbReference>
<dbReference type="OrthoDB" id="9023549at2"/>
<keyword evidence="3" id="KW-1185">Reference proteome</keyword>
<evidence type="ECO:0000313" key="3">
    <source>
        <dbReference type="Proteomes" id="UP000006380"/>
    </source>
</evidence>
<reference evidence="2" key="1">
    <citation type="submission" date="2016-07" db="EMBL/GenBank/DDBJ databases">
        <title>Comparative genomics of the Campylobacter concisus group.</title>
        <authorList>
            <person name="Miller W.G."/>
            <person name="Yee E."/>
            <person name="Chapman M.H."/>
            <person name="Huynh S."/>
            <person name="Bono J.L."/>
            <person name="On S.L.W."/>
            <person name="StLeger J."/>
            <person name="Foster G."/>
            <person name="Parker C.T."/>
        </authorList>
    </citation>
    <scope>NUCLEOTIDE SEQUENCE</scope>
    <source>
        <strain evidence="2">525.92</strain>
    </source>
</reference>
<dbReference type="SUPFAM" id="SSF103359">
    <property type="entry name" value="Suppressor of Fused, N-terminal domain"/>
    <property type="match status" value="1"/>
</dbReference>
<evidence type="ECO:0000313" key="2">
    <source>
        <dbReference type="EMBL" id="EAT99886.1"/>
    </source>
</evidence>